<dbReference type="InterPro" id="IPR029058">
    <property type="entry name" value="AB_hydrolase_fold"/>
</dbReference>
<dbReference type="RefSeq" id="XP_037139777.1">
    <property type="nucleotide sequence ID" value="XM_037283881.1"/>
</dbReference>
<dbReference type="EMBL" id="CP059250">
    <property type="protein sequence ID" value="QLL33103.1"/>
    <property type="molecule type" value="Genomic_DNA"/>
</dbReference>
<dbReference type="PANTHER" id="PTHR42977:SF3">
    <property type="entry name" value="AB HYDROLASE-1 DOMAIN-CONTAINING PROTEIN"/>
    <property type="match status" value="1"/>
</dbReference>
<dbReference type="InterPro" id="IPR000073">
    <property type="entry name" value="AB_hydrolase_1"/>
</dbReference>
<dbReference type="GeneID" id="59326299"/>
<dbReference type="GO" id="GO:0004301">
    <property type="term" value="F:epoxide hydrolase activity"/>
    <property type="evidence" value="ECO:0007669"/>
    <property type="project" value="TreeGrafter"/>
</dbReference>
<dbReference type="PRINTS" id="PR00111">
    <property type="entry name" value="ABHYDROLASE"/>
</dbReference>
<dbReference type="InterPro" id="IPR051340">
    <property type="entry name" value="Haloalkane_dehalogenase"/>
</dbReference>
<organism evidence="3 4">
    <name type="scientific">Torulaspora globosa</name>
    <dbReference type="NCBI Taxonomy" id="48254"/>
    <lineage>
        <taxon>Eukaryota</taxon>
        <taxon>Fungi</taxon>
        <taxon>Dikarya</taxon>
        <taxon>Ascomycota</taxon>
        <taxon>Saccharomycotina</taxon>
        <taxon>Saccharomycetes</taxon>
        <taxon>Saccharomycetales</taxon>
        <taxon>Saccharomycetaceae</taxon>
        <taxon>Torulaspora</taxon>
    </lineage>
</organism>
<reference evidence="3 4" key="1">
    <citation type="submission" date="2020-06" db="EMBL/GenBank/DDBJ databases">
        <title>The yeast mating-type switching endonuclease HO is a domesticated member of an unorthodox homing genetic element family.</title>
        <authorList>
            <person name="Coughlan A.Y."/>
            <person name="Lombardi L."/>
            <person name="Braun-Galleani S."/>
            <person name="Martos A.R."/>
            <person name="Galeote V."/>
            <person name="Bigey F."/>
            <person name="Dequin S."/>
            <person name="Byrne K.P."/>
            <person name="Wolfe K.H."/>
        </authorList>
    </citation>
    <scope>NUCLEOTIDE SEQUENCE [LARGE SCALE GENOMIC DNA]</scope>
    <source>
        <strain evidence="3 4">CBS764</strain>
    </source>
</reference>
<dbReference type="OrthoDB" id="284184at2759"/>
<gene>
    <name evidence="3" type="ORF">HG536_0E00130</name>
</gene>
<evidence type="ECO:0000256" key="1">
    <source>
        <dbReference type="ARBA" id="ARBA00022801"/>
    </source>
</evidence>
<evidence type="ECO:0000313" key="4">
    <source>
        <dbReference type="Proteomes" id="UP000515788"/>
    </source>
</evidence>
<keyword evidence="4" id="KW-1185">Reference proteome</keyword>
<sequence>MTELEEKLLVTSSYGYVNVDQGVKIWYRSAGKLGAPTILLLHGFPTSSNMFRNLIPLLASKFRVIAPDIPGFGFTEYPANYEFTFENLTSSIEQFLEALRISKFSIYVFDYGSPIGFRLALRKPSSITGLVAQNGNAYEVGLDDRFWAPIKEYWKHNQEDPKYIQAFTEYLQDEKNVVTQYVGGVSDPSSVDPTNYTLDYALLKRPNQEAIQIKLFHDYRTNVELYPEFQRFLRNADIPVLVTWGKNDTIFTVEGAESYRADAKRLKIVYYQTGHFALETHVAQIADEITTHIFQNIAH</sequence>
<evidence type="ECO:0000313" key="3">
    <source>
        <dbReference type="EMBL" id="QLL33103.1"/>
    </source>
</evidence>
<feature type="domain" description="AB hydrolase-1" evidence="2">
    <location>
        <begin position="36"/>
        <end position="281"/>
    </location>
</feature>
<name>A0A7G3ZHW7_9SACH</name>
<dbReference type="Pfam" id="PF00561">
    <property type="entry name" value="Abhydrolase_1"/>
    <property type="match status" value="1"/>
</dbReference>
<dbReference type="SUPFAM" id="SSF53474">
    <property type="entry name" value="alpha/beta-Hydrolases"/>
    <property type="match status" value="1"/>
</dbReference>
<dbReference type="Gene3D" id="3.40.50.1820">
    <property type="entry name" value="alpha/beta hydrolase"/>
    <property type="match status" value="1"/>
</dbReference>
<evidence type="ECO:0000259" key="2">
    <source>
        <dbReference type="Pfam" id="PF00561"/>
    </source>
</evidence>
<dbReference type="Proteomes" id="UP000515788">
    <property type="component" value="Chromosome 5"/>
</dbReference>
<proteinExistence type="predicted"/>
<dbReference type="AlphaFoldDB" id="A0A7G3ZHW7"/>
<dbReference type="KEGG" id="tgb:HG536_0E00130"/>
<dbReference type="PANTHER" id="PTHR42977">
    <property type="entry name" value="HYDROLASE-RELATED"/>
    <property type="match status" value="1"/>
</dbReference>
<protein>
    <recommendedName>
        <fullName evidence="2">AB hydrolase-1 domain-containing protein</fullName>
    </recommendedName>
</protein>
<keyword evidence="1" id="KW-0378">Hydrolase</keyword>
<accession>A0A7G3ZHW7</accession>